<sequence length="686" mass="78699">METSSGDEEPALVARQTLSSTQFVQHASGESSCVCFRWRFSHDLPATRSGRSAEPRFPGILARNVGDRVTWIDSPSRMSINPCCCCTGKDSAITIGIWSLVYSLASLLLFGWQTGVLNHCRAVTMAQANLQCEWDCPCVGASSARTSSIIEGESFPPKARTVSSIAQLGIMGWQMAAIKYERDRAANTLLPNYNTYGRFDVPSYYESYWQSPEERYYTGLFVIQVLCLIAAFFLLFASAAFIYGVHTWSKYLIWPWFPCMISSILATLAYCIMWWCGDVRDYWLAITIIEIIVVFVNIYCVVVAMMYYRRVNATTDEYEGKNPRDVVYKINRRQDLFEPYTSRRPPEPIVKSVVPYKPIAQPYPVYPAAQMSPYSPTGMPQTPLPLPPKFVNTPYPLDPNEVRYEREPRPKRTPTVYDEGDPVGSWVREQQQIALLADRRSVGEANSEPISPSREVHATTYPIHHSRSVPSLYDANLVSHKDCLHTRDRHRSSSRHRHRSRSRNRFEDSTAYSSETDPTEFTRHRRESSRRRHRSRPKYEDTEYTADSDHERRRSKKHGSSRDSKRRKEGERRKKTRDDAGSERRRDDVSERDSQRRRRRHEEKSASELGGNPFPLNNGFAIPTQIVIPPSRGERDANGQPLPQKVQINSEITINYDQNGVPISQSVPAFSHDQEPYRRHPIQSNV</sequence>
<dbReference type="AlphaFoldDB" id="A0A8S1HT67"/>
<evidence type="ECO:0000313" key="3">
    <source>
        <dbReference type="EMBL" id="CAD6197381.1"/>
    </source>
</evidence>
<keyword evidence="2" id="KW-0472">Membrane</keyword>
<evidence type="ECO:0000256" key="2">
    <source>
        <dbReference type="SAM" id="Phobius"/>
    </source>
</evidence>
<dbReference type="PANTHER" id="PTHR36694:SF11">
    <property type="entry name" value="LP21121P-RELATED"/>
    <property type="match status" value="1"/>
</dbReference>
<organism evidence="3 4">
    <name type="scientific">Caenorhabditis auriculariae</name>
    <dbReference type="NCBI Taxonomy" id="2777116"/>
    <lineage>
        <taxon>Eukaryota</taxon>
        <taxon>Metazoa</taxon>
        <taxon>Ecdysozoa</taxon>
        <taxon>Nematoda</taxon>
        <taxon>Chromadorea</taxon>
        <taxon>Rhabditida</taxon>
        <taxon>Rhabditina</taxon>
        <taxon>Rhabditomorpha</taxon>
        <taxon>Rhabditoidea</taxon>
        <taxon>Rhabditidae</taxon>
        <taxon>Peloderinae</taxon>
        <taxon>Caenorhabditis</taxon>
    </lineage>
</organism>
<feature type="compositionally biased region" description="Basic residues" evidence="1">
    <location>
        <begin position="523"/>
        <end position="536"/>
    </location>
</feature>
<gene>
    <name evidence="3" type="ORF">CAUJ_LOCUS13290</name>
</gene>
<feature type="transmembrane region" description="Helical" evidence="2">
    <location>
        <begin position="92"/>
        <end position="112"/>
    </location>
</feature>
<feature type="transmembrane region" description="Helical" evidence="2">
    <location>
        <begin position="220"/>
        <end position="245"/>
    </location>
</feature>
<feature type="region of interest" description="Disordered" evidence="1">
    <location>
        <begin position="665"/>
        <end position="686"/>
    </location>
</feature>
<evidence type="ECO:0000313" key="4">
    <source>
        <dbReference type="Proteomes" id="UP000835052"/>
    </source>
</evidence>
<keyword evidence="2" id="KW-1133">Transmembrane helix</keyword>
<name>A0A8S1HT67_9PELO</name>
<reference evidence="3" key="1">
    <citation type="submission" date="2020-10" db="EMBL/GenBank/DDBJ databases">
        <authorList>
            <person name="Kikuchi T."/>
        </authorList>
    </citation>
    <scope>NUCLEOTIDE SEQUENCE</scope>
    <source>
        <strain evidence="3">NKZ352</strain>
    </source>
</reference>
<accession>A0A8S1HT67</accession>
<dbReference type="PANTHER" id="PTHR36694">
    <property type="entry name" value="PASIFLORA 1, ISOFORM A-RELATED"/>
    <property type="match status" value="1"/>
</dbReference>
<protein>
    <submittedName>
        <fullName evidence="3">Uncharacterized protein</fullName>
    </submittedName>
</protein>
<keyword evidence="4" id="KW-1185">Reference proteome</keyword>
<dbReference type="OrthoDB" id="5873673at2759"/>
<dbReference type="EMBL" id="CAJGYM010000093">
    <property type="protein sequence ID" value="CAD6197381.1"/>
    <property type="molecule type" value="Genomic_DNA"/>
</dbReference>
<feature type="transmembrane region" description="Helical" evidence="2">
    <location>
        <begin position="282"/>
        <end position="308"/>
    </location>
</feature>
<evidence type="ECO:0000256" key="1">
    <source>
        <dbReference type="SAM" id="MobiDB-lite"/>
    </source>
</evidence>
<feature type="region of interest" description="Disordered" evidence="1">
    <location>
        <begin position="484"/>
        <end position="620"/>
    </location>
</feature>
<feature type="compositionally biased region" description="Basic and acidic residues" evidence="1">
    <location>
        <begin position="560"/>
        <end position="594"/>
    </location>
</feature>
<proteinExistence type="predicted"/>
<dbReference type="Proteomes" id="UP000835052">
    <property type="component" value="Unassembled WGS sequence"/>
</dbReference>
<feature type="transmembrane region" description="Helical" evidence="2">
    <location>
        <begin position="251"/>
        <end position="275"/>
    </location>
</feature>
<comment type="caution">
    <text evidence="3">The sequence shown here is derived from an EMBL/GenBank/DDBJ whole genome shotgun (WGS) entry which is preliminary data.</text>
</comment>
<feature type="compositionally biased region" description="Basic and acidic residues" evidence="1">
    <location>
        <begin position="537"/>
        <end position="552"/>
    </location>
</feature>
<feature type="compositionally biased region" description="Basic residues" evidence="1">
    <location>
        <begin position="487"/>
        <end position="503"/>
    </location>
</feature>
<keyword evidence="2" id="KW-0812">Transmembrane</keyword>